<reference evidence="1 2" key="1">
    <citation type="submission" date="2016-03" db="EMBL/GenBank/DDBJ databases">
        <title>Whole genome sequencing of Grifola frondosa 9006-11.</title>
        <authorList>
            <person name="Min B."/>
            <person name="Park H."/>
            <person name="Kim J.-G."/>
            <person name="Cho H."/>
            <person name="Oh Y.-L."/>
            <person name="Kong W.-S."/>
            <person name="Choi I.-G."/>
        </authorList>
    </citation>
    <scope>NUCLEOTIDE SEQUENCE [LARGE SCALE GENOMIC DNA]</scope>
    <source>
        <strain evidence="1 2">9006-11</strain>
    </source>
</reference>
<accession>A0A1C7LPG9</accession>
<dbReference type="OrthoDB" id="2748701at2759"/>
<keyword evidence="2" id="KW-1185">Reference proteome</keyword>
<protein>
    <submittedName>
        <fullName evidence="1">Uncharacterized protein</fullName>
    </submittedName>
</protein>
<dbReference type="Proteomes" id="UP000092993">
    <property type="component" value="Unassembled WGS sequence"/>
</dbReference>
<name>A0A1C7LPG9_GRIFR</name>
<gene>
    <name evidence="1" type="ORF">A0H81_13496</name>
</gene>
<proteinExistence type="predicted"/>
<evidence type="ECO:0000313" key="1">
    <source>
        <dbReference type="EMBL" id="OBZ66671.1"/>
    </source>
</evidence>
<dbReference type="AlphaFoldDB" id="A0A1C7LPG9"/>
<sequence length="352" mass="40509">MLAFIATYERVCSLASDGWKPGVHHLLLTFLPEDCDTPACKSDKWIYHSRGVHYLSWEVTELTWEVTEYRWISAISSLLKQLFLLVAPSLRTLAFLKCEEIRPPLACCMLPALRELTLLADDMSVLRQVGVRGGHFPALTHLHIVCEDNTYEDSMFRSWGWTIPLLGPLAPALTHLRISHTNTLVAELIDRVLGAPPHEGAPPTPRTQLPFPRLQWLVIQCLASQIMPTSWFVQKLWETAEMMEEHPDSPQLIVLSSRAHNWSYWPARLPWEWVARMDGPGSGRCWAGSEEDEAIPMFDCVWGRVVDPEMEEVLERNDDTGHITSKKRWWKRFRIRRSLKHPTQAEYSAKHS</sequence>
<dbReference type="OMA" id="GEWTHER"/>
<comment type="caution">
    <text evidence="1">The sequence shown here is derived from an EMBL/GenBank/DDBJ whole genome shotgun (WGS) entry which is preliminary data.</text>
</comment>
<evidence type="ECO:0000313" key="2">
    <source>
        <dbReference type="Proteomes" id="UP000092993"/>
    </source>
</evidence>
<dbReference type="EMBL" id="LUGG01000029">
    <property type="protein sequence ID" value="OBZ66671.1"/>
    <property type="molecule type" value="Genomic_DNA"/>
</dbReference>
<organism evidence="1 2">
    <name type="scientific">Grifola frondosa</name>
    <name type="common">Maitake</name>
    <name type="synonym">Polyporus frondosus</name>
    <dbReference type="NCBI Taxonomy" id="5627"/>
    <lineage>
        <taxon>Eukaryota</taxon>
        <taxon>Fungi</taxon>
        <taxon>Dikarya</taxon>
        <taxon>Basidiomycota</taxon>
        <taxon>Agaricomycotina</taxon>
        <taxon>Agaricomycetes</taxon>
        <taxon>Polyporales</taxon>
        <taxon>Grifolaceae</taxon>
        <taxon>Grifola</taxon>
    </lineage>
</organism>